<dbReference type="RefSeq" id="WP_113887810.1">
    <property type="nucleotide sequence ID" value="NZ_QNRK01000003.1"/>
</dbReference>
<accession>A0A366FSQ5</accession>
<proteinExistence type="predicted"/>
<organism evidence="3 4">
    <name type="scientific">Roseiarcus fermentans</name>
    <dbReference type="NCBI Taxonomy" id="1473586"/>
    <lineage>
        <taxon>Bacteria</taxon>
        <taxon>Pseudomonadati</taxon>
        <taxon>Pseudomonadota</taxon>
        <taxon>Alphaproteobacteria</taxon>
        <taxon>Hyphomicrobiales</taxon>
        <taxon>Roseiarcaceae</taxon>
        <taxon>Roseiarcus</taxon>
    </lineage>
</organism>
<sequence length="74" mass="7716">MNRIEKQAEFYRGYLADDRSLAAVAAVLVTGIAVWLLIYLVSLIGPAPGRGAFPSASGAGDPSGPAAELTQRAR</sequence>
<evidence type="ECO:0000313" key="3">
    <source>
        <dbReference type="EMBL" id="RBP17176.1"/>
    </source>
</evidence>
<reference evidence="3 4" key="1">
    <citation type="submission" date="2018-06" db="EMBL/GenBank/DDBJ databases">
        <title>Genomic Encyclopedia of Type Strains, Phase IV (KMG-IV): sequencing the most valuable type-strain genomes for metagenomic binning, comparative biology and taxonomic classification.</title>
        <authorList>
            <person name="Goeker M."/>
        </authorList>
    </citation>
    <scope>NUCLEOTIDE SEQUENCE [LARGE SCALE GENOMIC DNA]</scope>
    <source>
        <strain evidence="3 4">DSM 24875</strain>
    </source>
</reference>
<evidence type="ECO:0000256" key="1">
    <source>
        <dbReference type="SAM" id="MobiDB-lite"/>
    </source>
</evidence>
<keyword evidence="2" id="KW-0812">Transmembrane</keyword>
<name>A0A366FSQ5_9HYPH</name>
<feature type="transmembrane region" description="Helical" evidence="2">
    <location>
        <begin position="21"/>
        <end position="44"/>
    </location>
</feature>
<feature type="compositionally biased region" description="Low complexity" evidence="1">
    <location>
        <begin position="54"/>
        <end position="67"/>
    </location>
</feature>
<keyword evidence="4" id="KW-1185">Reference proteome</keyword>
<gene>
    <name evidence="3" type="ORF">DFR50_10361</name>
</gene>
<dbReference type="Proteomes" id="UP000253529">
    <property type="component" value="Unassembled WGS sequence"/>
</dbReference>
<feature type="region of interest" description="Disordered" evidence="1">
    <location>
        <begin position="54"/>
        <end position="74"/>
    </location>
</feature>
<keyword evidence="2" id="KW-1133">Transmembrane helix</keyword>
<comment type="caution">
    <text evidence="3">The sequence shown here is derived from an EMBL/GenBank/DDBJ whole genome shotgun (WGS) entry which is preliminary data.</text>
</comment>
<dbReference type="EMBL" id="QNRK01000003">
    <property type="protein sequence ID" value="RBP17176.1"/>
    <property type="molecule type" value="Genomic_DNA"/>
</dbReference>
<dbReference type="AlphaFoldDB" id="A0A366FSQ5"/>
<keyword evidence="2" id="KW-0472">Membrane</keyword>
<protein>
    <submittedName>
        <fullName evidence="3">Uncharacterized protein</fullName>
    </submittedName>
</protein>
<evidence type="ECO:0000256" key="2">
    <source>
        <dbReference type="SAM" id="Phobius"/>
    </source>
</evidence>
<evidence type="ECO:0000313" key="4">
    <source>
        <dbReference type="Proteomes" id="UP000253529"/>
    </source>
</evidence>